<comment type="caution">
    <text evidence="2">The sequence shown here is derived from an EMBL/GenBank/DDBJ whole genome shotgun (WGS) entry which is preliminary data.</text>
</comment>
<sequence>MCYRGRSVKRDVFREAVSYTPTPVSVAGFWYLTRSTVSSVGLMVISYIIVLSEFRQQGSPASSGSSSGSANNCSCVTTN</sequence>
<feature type="region of interest" description="Disordered" evidence="1">
    <location>
        <begin position="57"/>
        <end position="79"/>
    </location>
</feature>
<evidence type="ECO:0000256" key="1">
    <source>
        <dbReference type="SAM" id="MobiDB-lite"/>
    </source>
</evidence>
<proteinExistence type="predicted"/>
<reference evidence="2" key="1">
    <citation type="submission" date="2021-07" db="EMBL/GenBank/DDBJ databases">
        <authorList>
            <person name="Catto M.A."/>
            <person name="Jacobson A."/>
            <person name="Kennedy G."/>
            <person name="Labadie P."/>
            <person name="Hunt B.G."/>
            <person name="Srinivasan R."/>
        </authorList>
    </citation>
    <scope>NUCLEOTIDE SEQUENCE</scope>
    <source>
        <strain evidence="2">PL_HMW_Pooled</strain>
        <tissue evidence="2">Head</tissue>
    </source>
</reference>
<keyword evidence="2" id="KW-0675">Receptor</keyword>
<keyword evidence="3" id="KW-1185">Reference proteome</keyword>
<protein>
    <submittedName>
        <fullName evidence="2">Gustatory receptor for sugar taste 64b</fullName>
    </submittedName>
</protein>
<name>A0AAE1LBW6_9NEOP</name>
<gene>
    <name evidence="2" type="ORF">KUF71_023747</name>
</gene>
<dbReference type="Proteomes" id="UP001219518">
    <property type="component" value="Unassembled WGS sequence"/>
</dbReference>
<reference evidence="2" key="2">
    <citation type="journal article" date="2023" name="BMC Genomics">
        <title>Pest status, molecular evolution, and epigenetic factors derived from the genome assembly of Frankliniella fusca, a thysanopteran phytovirus vector.</title>
        <authorList>
            <person name="Catto M.A."/>
            <person name="Labadie P.E."/>
            <person name="Jacobson A.L."/>
            <person name="Kennedy G.G."/>
            <person name="Srinivasan R."/>
            <person name="Hunt B.G."/>
        </authorList>
    </citation>
    <scope>NUCLEOTIDE SEQUENCE</scope>
    <source>
        <strain evidence="2">PL_HMW_Pooled</strain>
    </source>
</reference>
<dbReference type="EMBL" id="JAHWGI010000376">
    <property type="protein sequence ID" value="KAK3914346.1"/>
    <property type="molecule type" value="Genomic_DNA"/>
</dbReference>
<evidence type="ECO:0000313" key="2">
    <source>
        <dbReference type="EMBL" id="KAK3914346.1"/>
    </source>
</evidence>
<organism evidence="2 3">
    <name type="scientific">Frankliniella fusca</name>
    <dbReference type="NCBI Taxonomy" id="407009"/>
    <lineage>
        <taxon>Eukaryota</taxon>
        <taxon>Metazoa</taxon>
        <taxon>Ecdysozoa</taxon>
        <taxon>Arthropoda</taxon>
        <taxon>Hexapoda</taxon>
        <taxon>Insecta</taxon>
        <taxon>Pterygota</taxon>
        <taxon>Neoptera</taxon>
        <taxon>Paraneoptera</taxon>
        <taxon>Thysanoptera</taxon>
        <taxon>Terebrantia</taxon>
        <taxon>Thripoidea</taxon>
        <taxon>Thripidae</taxon>
        <taxon>Frankliniella</taxon>
    </lineage>
</organism>
<evidence type="ECO:0000313" key="3">
    <source>
        <dbReference type="Proteomes" id="UP001219518"/>
    </source>
</evidence>
<feature type="compositionally biased region" description="Low complexity" evidence="1">
    <location>
        <begin position="61"/>
        <end position="79"/>
    </location>
</feature>
<dbReference type="AlphaFoldDB" id="A0AAE1LBW6"/>
<accession>A0AAE1LBW6</accession>